<gene>
    <name evidence="7" type="ORF">FSCOSCO3_A025180</name>
</gene>
<evidence type="ECO:0000256" key="4">
    <source>
        <dbReference type="SAM" id="MobiDB-lite"/>
    </source>
</evidence>
<evidence type="ECO:0000256" key="2">
    <source>
        <dbReference type="ARBA" id="ARBA00022692"/>
    </source>
</evidence>
<keyword evidence="2 5" id="KW-0812">Transmembrane</keyword>
<sequence length="412" mass="45571">MIFCIRIKLRMNIHQVLFFCFLSALQNGNTGLSNAVVLYVGAEGGSGSLHCYLTSSGNTKFFCKGECKEENILIKTDGVTAQSGRYSIEYKDKSSGRRTVTVTIKQLTKSDSGRYRYGLGGSLVPDYYCEFDLIVKDGATLGVNTRFISAETEGESVTVGCIDSVNGSRKFFCKDECKKEEDILVETAENRAQSGRYSIEYTKVSAIELLYVTITRLKKSDTGLYMCGYGRPLSPDSSYSFPIFVVDAPTTEEPNWTLQPFSTSVPSASTPATTQSLISSSGSFTPSSSFPETTEQFAAVSDVSCPGYFWPLVVCVPVIIVLVAVVLLFVYKLKMRRNSGFNTRETSDSRKKELSVVYENRPPVSMSENRPPVHYENRPPVSMSEDPDYQSLDAAGMDPDQTYSTLRETINK</sequence>
<keyword evidence="6" id="KW-0732">Signal</keyword>
<evidence type="ECO:0000313" key="7">
    <source>
        <dbReference type="EMBL" id="CAK6980114.1"/>
    </source>
</evidence>
<dbReference type="Proteomes" id="UP001314229">
    <property type="component" value="Unassembled WGS sequence"/>
</dbReference>
<dbReference type="GO" id="GO:0004888">
    <property type="term" value="F:transmembrane signaling receptor activity"/>
    <property type="evidence" value="ECO:0007669"/>
    <property type="project" value="TreeGrafter"/>
</dbReference>
<keyword evidence="5" id="KW-1133">Transmembrane helix</keyword>
<feature type="transmembrane region" description="Helical" evidence="5">
    <location>
        <begin position="308"/>
        <end position="331"/>
    </location>
</feature>
<dbReference type="SUPFAM" id="SSF48726">
    <property type="entry name" value="Immunoglobulin"/>
    <property type="match status" value="2"/>
</dbReference>
<feature type="compositionally biased region" description="Polar residues" evidence="4">
    <location>
        <begin position="401"/>
        <end position="412"/>
    </location>
</feature>
<evidence type="ECO:0000313" key="8">
    <source>
        <dbReference type="Proteomes" id="UP001314229"/>
    </source>
</evidence>
<dbReference type="GO" id="GO:0005886">
    <property type="term" value="C:plasma membrane"/>
    <property type="evidence" value="ECO:0007669"/>
    <property type="project" value="TreeGrafter"/>
</dbReference>
<comment type="caution">
    <text evidence="7">The sequence shown here is derived from an EMBL/GenBank/DDBJ whole genome shotgun (WGS) entry which is preliminary data.</text>
</comment>
<feature type="signal peptide" evidence="6">
    <location>
        <begin position="1"/>
        <end position="28"/>
    </location>
</feature>
<evidence type="ECO:0000256" key="5">
    <source>
        <dbReference type="SAM" id="Phobius"/>
    </source>
</evidence>
<accession>A0AAV1Q9M6</accession>
<feature type="chain" id="PRO_5043841706" evidence="6">
    <location>
        <begin position="29"/>
        <end position="412"/>
    </location>
</feature>
<dbReference type="InterPro" id="IPR013783">
    <property type="entry name" value="Ig-like_fold"/>
</dbReference>
<protein>
    <submittedName>
        <fullName evidence="7">Uncharacterized protein LOC121896026 isoform X1</fullName>
    </submittedName>
</protein>
<keyword evidence="3 5" id="KW-0472">Membrane</keyword>
<feature type="compositionally biased region" description="Basic and acidic residues" evidence="4">
    <location>
        <begin position="345"/>
        <end position="354"/>
    </location>
</feature>
<dbReference type="AlphaFoldDB" id="A0AAV1Q9M6"/>
<feature type="region of interest" description="Disordered" evidence="4">
    <location>
        <begin position="341"/>
        <end position="412"/>
    </location>
</feature>
<dbReference type="InterPro" id="IPR050671">
    <property type="entry name" value="CD300_family_receptors"/>
</dbReference>
<proteinExistence type="predicted"/>
<dbReference type="Gene3D" id="2.60.40.10">
    <property type="entry name" value="Immunoglobulins"/>
    <property type="match status" value="2"/>
</dbReference>
<name>A0AAV1Q9M6_SCOSC</name>
<dbReference type="PANTHER" id="PTHR11860">
    <property type="entry name" value="POLYMERIC-IMMUNOGLOBULIN RECEPTOR"/>
    <property type="match status" value="1"/>
</dbReference>
<evidence type="ECO:0000256" key="6">
    <source>
        <dbReference type="SAM" id="SignalP"/>
    </source>
</evidence>
<organism evidence="7 8">
    <name type="scientific">Scomber scombrus</name>
    <name type="common">Atlantic mackerel</name>
    <name type="synonym">Scomber vernalis</name>
    <dbReference type="NCBI Taxonomy" id="13677"/>
    <lineage>
        <taxon>Eukaryota</taxon>
        <taxon>Metazoa</taxon>
        <taxon>Chordata</taxon>
        <taxon>Craniata</taxon>
        <taxon>Vertebrata</taxon>
        <taxon>Euteleostomi</taxon>
        <taxon>Actinopterygii</taxon>
        <taxon>Neopterygii</taxon>
        <taxon>Teleostei</taxon>
        <taxon>Neoteleostei</taxon>
        <taxon>Acanthomorphata</taxon>
        <taxon>Pelagiaria</taxon>
        <taxon>Scombriformes</taxon>
        <taxon>Scombridae</taxon>
        <taxon>Scomber</taxon>
    </lineage>
</organism>
<dbReference type="InterPro" id="IPR036179">
    <property type="entry name" value="Ig-like_dom_sf"/>
</dbReference>
<dbReference type="PANTHER" id="PTHR11860:SF87">
    <property type="entry name" value="CMRF35-LIKE MOLECULE 8"/>
    <property type="match status" value="1"/>
</dbReference>
<reference evidence="7 8" key="1">
    <citation type="submission" date="2024-01" db="EMBL/GenBank/DDBJ databases">
        <authorList>
            <person name="Alioto T."/>
            <person name="Alioto T."/>
            <person name="Gomez Garrido J."/>
        </authorList>
    </citation>
    <scope>NUCLEOTIDE SEQUENCE [LARGE SCALE GENOMIC DNA]</scope>
</reference>
<dbReference type="EMBL" id="CAWUFR010000645">
    <property type="protein sequence ID" value="CAK6980114.1"/>
    <property type="molecule type" value="Genomic_DNA"/>
</dbReference>
<keyword evidence="8" id="KW-1185">Reference proteome</keyword>
<evidence type="ECO:0000256" key="1">
    <source>
        <dbReference type="ARBA" id="ARBA00004370"/>
    </source>
</evidence>
<comment type="subcellular location">
    <subcellularLocation>
        <location evidence="1">Membrane</location>
    </subcellularLocation>
</comment>
<evidence type="ECO:0000256" key="3">
    <source>
        <dbReference type="ARBA" id="ARBA00023136"/>
    </source>
</evidence>